<organism evidence="7 8">
    <name type="scientific">Mycobacterium colombiense CECT 3035</name>
    <dbReference type="NCBI Taxonomy" id="1041522"/>
    <lineage>
        <taxon>Bacteria</taxon>
        <taxon>Bacillati</taxon>
        <taxon>Actinomycetota</taxon>
        <taxon>Actinomycetes</taxon>
        <taxon>Mycobacteriales</taxon>
        <taxon>Mycobacteriaceae</taxon>
        <taxon>Mycobacterium</taxon>
        <taxon>Mycobacterium avium complex (MAC)</taxon>
    </lineage>
</organism>
<evidence type="ECO:0000256" key="4">
    <source>
        <dbReference type="PIRSR" id="PIRSR000103-1"/>
    </source>
</evidence>
<dbReference type="Pfam" id="PF14833">
    <property type="entry name" value="NAD_binding_11"/>
    <property type="match status" value="1"/>
</dbReference>
<protein>
    <submittedName>
        <fullName evidence="7">3-hydroxyisobutyrate dehydrogenase</fullName>
    </submittedName>
</protein>
<comment type="caution">
    <text evidence="7">The sequence shown here is derived from an EMBL/GenBank/DDBJ whole genome shotgun (WGS) entry which is preliminary data.</text>
</comment>
<dbReference type="EMBL" id="AFVW02000018">
    <property type="protein sequence ID" value="EJO86448.1"/>
    <property type="molecule type" value="Genomic_DNA"/>
</dbReference>
<dbReference type="InterPro" id="IPR036291">
    <property type="entry name" value="NAD(P)-bd_dom_sf"/>
</dbReference>
<feature type="domain" description="3-hydroxyisobutyrate dehydrogenase-like NAD-binding" evidence="6">
    <location>
        <begin position="185"/>
        <end position="305"/>
    </location>
</feature>
<dbReference type="GO" id="GO:0016616">
    <property type="term" value="F:oxidoreductase activity, acting on the CH-OH group of donors, NAD or NADP as acceptor"/>
    <property type="evidence" value="ECO:0007669"/>
    <property type="project" value="TreeGrafter"/>
</dbReference>
<dbReference type="InterPro" id="IPR002204">
    <property type="entry name" value="3-OH-isobutyrate_DH-rel_CS"/>
</dbReference>
<feature type="domain" description="6-phosphogluconate dehydrogenase NADP-binding" evidence="5">
    <location>
        <begin position="24"/>
        <end position="179"/>
    </location>
</feature>
<evidence type="ECO:0000259" key="5">
    <source>
        <dbReference type="Pfam" id="PF03446"/>
    </source>
</evidence>
<gene>
    <name evidence="7" type="ORF">MCOL_V225932</name>
</gene>
<feature type="active site" evidence="4">
    <location>
        <position position="191"/>
    </location>
</feature>
<reference evidence="7 8" key="1">
    <citation type="journal article" date="2011" name="J. Bacteriol.">
        <title>Genome sequence of the Mycobacterium colombiense type strain, CECT 3035.</title>
        <authorList>
            <person name="Gonzalez-Perez M."/>
            <person name="Murcia M.I."/>
            <person name="Landsman D."/>
            <person name="Jordan I.K."/>
            <person name="Marino-Ramirez L."/>
        </authorList>
    </citation>
    <scope>NUCLEOTIDE SEQUENCE [LARGE SCALE GENOMIC DNA]</scope>
    <source>
        <strain evidence="7 8">CECT 3035</strain>
    </source>
</reference>
<evidence type="ECO:0000259" key="6">
    <source>
        <dbReference type="Pfam" id="PF14833"/>
    </source>
</evidence>
<dbReference type="Pfam" id="PF03446">
    <property type="entry name" value="NAD_binding_2"/>
    <property type="match status" value="1"/>
</dbReference>
<dbReference type="Proteomes" id="UP000006455">
    <property type="component" value="Unassembled WGS sequence"/>
</dbReference>
<accession>J4TCS5</accession>
<dbReference type="eggNOG" id="COG2084">
    <property type="taxonomic scope" value="Bacteria"/>
</dbReference>
<dbReference type="Gene3D" id="3.40.50.720">
    <property type="entry name" value="NAD(P)-binding Rossmann-like Domain"/>
    <property type="match status" value="1"/>
</dbReference>
<dbReference type="InterPro" id="IPR015815">
    <property type="entry name" value="HIBADH-related"/>
</dbReference>
<dbReference type="STRING" id="1041522.GCA_002105755_03044"/>
<dbReference type="GO" id="GO:0016054">
    <property type="term" value="P:organic acid catabolic process"/>
    <property type="evidence" value="ECO:0007669"/>
    <property type="project" value="UniProtKB-ARBA"/>
</dbReference>
<evidence type="ECO:0000256" key="1">
    <source>
        <dbReference type="ARBA" id="ARBA00009080"/>
    </source>
</evidence>
<dbReference type="PANTHER" id="PTHR22981">
    <property type="entry name" value="3-HYDROXYISOBUTYRATE DEHYDROGENASE-RELATED"/>
    <property type="match status" value="1"/>
</dbReference>
<comment type="similarity">
    <text evidence="1">Belongs to the HIBADH-related family.</text>
</comment>
<dbReference type="GO" id="GO:0051287">
    <property type="term" value="F:NAD binding"/>
    <property type="evidence" value="ECO:0007669"/>
    <property type="project" value="InterPro"/>
</dbReference>
<evidence type="ECO:0000313" key="8">
    <source>
        <dbReference type="Proteomes" id="UP000006455"/>
    </source>
</evidence>
<dbReference type="PANTHER" id="PTHR22981:SF7">
    <property type="entry name" value="3-HYDROXYISOBUTYRATE DEHYDROGENASE, MITOCHONDRIAL"/>
    <property type="match status" value="1"/>
</dbReference>
<dbReference type="PROSITE" id="PS00895">
    <property type="entry name" value="3_HYDROXYISOBUT_DH"/>
    <property type="match status" value="1"/>
</dbReference>
<keyword evidence="2" id="KW-0560">Oxidoreductase</keyword>
<dbReference type="InterPro" id="IPR008927">
    <property type="entry name" value="6-PGluconate_DH-like_C_sf"/>
</dbReference>
<dbReference type="Gene3D" id="1.10.1040.10">
    <property type="entry name" value="N-(1-d-carboxylethyl)-l-norvaline Dehydrogenase, domain 2"/>
    <property type="match status" value="1"/>
</dbReference>
<proteinExistence type="inferred from homology"/>
<dbReference type="PIRSF" id="PIRSF000103">
    <property type="entry name" value="HIBADH"/>
    <property type="match status" value="1"/>
</dbReference>
<dbReference type="InterPro" id="IPR006115">
    <property type="entry name" value="6PGDH_NADP-bd"/>
</dbReference>
<evidence type="ECO:0000256" key="3">
    <source>
        <dbReference type="ARBA" id="ARBA00023027"/>
    </source>
</evidence>
<evidence type="ECO:0000313" key="7">
    <source>
        <dbReference type="EMBL" id="EJO86448.1"/>
    </source>
</evidence>
<evidence type="ECO:0000256" key="2">
    <source>
        <dbReference type="ARBA" id="ARBA00023002"/>
    </source>
</evidence>
<sequence>MATASAAEPGAAGRHHRGEGHTVDVGFVGLGNMGFPMACRLIREGHDVVAFDTRGEALERAVALGARPASSPKDVADRADTVLASLPTPGASLEVATGPAGVIEGARVQRYVDLSTVGSQMAVRIHGLLAQRNIVAMDSPVSGGVGGAEKGTLALMVSGPRREFDAVRTALEALGRPMYVGDKPGSAQTMKLANNILAANVLAATAEVVVMGVKAGLDPGVMIEILNAGSGATSASRDKFPRAILPRTFDYGFATGLMLKDVRLYLDEARALGVPAEVAQTVGRLWEALARTEGPDSDFTTVIKPFERAAGVTVGGASE</sequence>
<dbReference type="AlphaFoldDB" id="J4TCS5"/>
<name>J4TCS5_9MYCO</name>
<dbReference type="SUPFAM" id="SSF48179">
    <property type="entry name" value="6-phosphogluconate dehydrogenase C-terminal domain-like"/>
    <property type="match status" value="1"/>
</dbReference>
<dbReference type="InterPro" id="IPR029154">
    <property type="entry name" value="HIBADH-like_NADP-bd"/>
</dbReference>
<dbReference type="SUPFAM" id="SSF51735">
    <property type="entry name" value="NAD(P)-binding Rossmann-fold domains"/>
    <property type="match status" value="1"/>
</dbReference>
<dbReference type="InterPro" id="IPR013328">
    <property type="entry name" value="6PGD_dom2"/>
</dbReference>
<keyword evidence="3" id="KW-0520">NAD</keyword>
<dbReference type="GO" id="GO:0050661">
    <property type="term" value="F:NADP binding"/>
    <property type="evidence" value="ECO:0007669"/>
    <property type="project" value="InterPro"/>
</dbReference>